<sequence>MIVSVQYSADDIDKTIYNDNNQHRSENSRLLSDYGRNWKTLAQTKEEIAFLEGCIALGNADPSSKTWADKLERAQDKLETITHAAHTPRSGPPLTCETGDGYPCTRWASFVSTDQRVTNDTLLASCEPGDGYPCTRWASSVSTDQRVTNDTLLASYEPGD</sequence>
<accession>A0AAE0Y211</accession>
<dbReference type="EMBL" id="JAWDGP010007158">
    <property type="protein sequence ID" value="KAK3729147.1"/>
    <property type="molecule type" value="Genomic_DNA"/>
</dbReference>
<dbReference type="Proteomes" id="UP001283361">
    <property type="component" value="Unassembled WGS sequence"/>
</dbReference>
<reference evidence="1" key="1">
    <citation type="journal article" date="2023" name="G3 (Bethesda)">
        <title>A reference genome for the long-term kleptoplast-retaining sea slug Elysia crispata morphotype clarki.</title>
        <authorList>
            <person name="Eastman K.E."/>
            <person name="Pendleton A.L."/>
            <person name="Shaikh M.A."/>
            <person name="Suttiyut T."/>
            <person name="Ogas R."/>
            <person name="Tomko P."/>
            <person name="Gavelis G."/>
            <person name="Widhalm J.R."/>
            <person name="Wisecaver J.H."/>
        </authorList>
    </citation>
    <scope>NUCLEOTIDE SEQUENCE</scope>
    <source>
        <strain evidence="1">ECLA1</strain>
    </source>
</reference>
<protein>
    <submittedName>
        <fullName evidence="1">Uncharacterized protein</fullName>
    </submittedName>
</protein>
<keyword evidence="2" id="KW-1185">Reference proteome</keyword>
<gene>
    <name evidence="1" type="ORF">RRG08_025488</name>
</gene>
<name>A0AAE0Y211_9GAST</name>
<dbReference type="AlphaFoldDB" id="A0AAE0Y211"/>
<comment type="caution">
    <text evidence="1">The sequence shown here is derived from an EMBL/GenBank/DDBJ whole genome shotgun (WGS) entry which is preliminary data.</text>
</comment>
<evidence type="ECO:0000313" key="2">
    <source>
        <dbReference type="Proteomes" id="UP001283361"/>
    </source>
</evidence>
<proteinExistence type="predicted"/>
<organism evidence="1 2">
    <name type="scientific">Elysia crispata</name>
    <name type="common">lettuce slug</name>
    <dbReference type="NCBI Taxonomy" id="231223"/>
    <lineage>
        <taxon>Eukaryota</taxon>
        <taxon>Metazoa</taxon>
        <taxon>Spiralia</taxon>
        <taxon>Lophotrochozoa</taxon>
        <taxon>Mollusca</taxon>
        <taxon>Gastropoda</taxon>
        <taxon>Heterobranchia</taxon>
        <taxon>Euthyneura</taxon>
        <taxon>Panpulmonata</taxon>
        <taxon>Sacoglossa</taxon>
        <taxon>Placobranchoidea</taxon>
        <taxon>Plakobranchidae</taxon>
        <taxon>Elysia</taxon>
    </lineage>
</organism>
<evidence type="ECO:0000313" key="1">
    <source>
        <dbReference type="EMBL" id="KAK3729147.1"/>
    </source>
</evidence>